<evidence type="ECO:0000256" key="4">
    <source>
        <dbReference type="ARBA" id="ARBA00023186"/>
    </source>
</evidence>
<gene>
    <name evidence="5" type="primary">ureE</name>
    <name evidence="7" type="ordered locus">Cyast_0095</name>
</gene>
<evidence type="ECO:0000256" key="3">
    <source>
        <dbReference type="ARBA" id="ARBA00022596"/>
    </source>
</evidence>
<evidence type="ECO:0000313" key="7">
    <source>
        <dbReference type="EMBL" id="AFZ46078.1"/>
    </source>
</evidence>
<dbReference type="EMBL" id="CP003940">
    <property type="protein sequence ID" value="AFZ46078.1"/>
    <property type="molecule type" value="Genomic_DNA"/>
</dbReference>
<dbReference type="GO" id="GO:0019627">
    <property type="term" value="P:urea metabolic process"/>
    <property type="evidence" value="ECO:0007669"/>
    <property type="project" value="InterPro"/>
</dbReference>
<dbReference type="Pfam" id="PF05194">
    <property type="entry name" value="UreE_C"/>
    <property type="match status" value="1"/>
</dbReference>
<name>K9YJ02_CYASC</name>
<dbReference type="InterPro" id="IPR036118">
    <property type="entry name" value="UreE_N_sf"/>
</dbReference>
<dbReference type="KEGG" id="csn:Cyast_0095"/>
<dbReference type="Proteomes" id="UP000010483">
    <property type="component" value="Chromosome"/>
</dbReference>
<dbReference type="GO" id="GO:0051082">
    <property type="term" value="F:unfolded protein binding"/>
    <property type="evidence" value="ECO:0007669"/>
    <property type="project" value="UniProtKB-UniRule"/>
</dbReference>
<keyword evidence="3 5" id="KW-0533">Nickel</keyword>
<dbReference type="SUPFAM" id="SSF69737">
    <property type="entry name" value="Urease metallochaperone UreE, C-terminal domain"/>
    <property type="match status" value="1"/>
</dbReference>
<dbReference type="HAMAP" id="MF_00822">
    <property type="entry name" value="UreE"/>
    <property type="match status" value="1"/>
</dbReference>
<feature type="domain" description="UreE urease accessory N-terminal" evidence="6">
    <location>
        <begin position="1"/>
        <end position="65"/>
    </location>
</feature>
<dbReference type="GO" id="GO:0016151">
    <property type="term" value="F:nickel cation binding"/>
    <property type="evidence" value="ECO:0007669"/>
    <property type="project" value="UniProtKB-UniRule"/>
</dbReference>
<dbReference type="HOGENOM" id="CLU_093757_2_0_3"/>
<dbReference type="InterPro" id="IPR012406">
    <property type="entry name" value="UreE"/>
</dbReference>
<dbReference type="STRING" id="292563.Cyast_0095"/>
<protein>
    <recommendedName>
        <fullName evidence="5">Urease accessory protein UreE</fullName>
    </recommendedName>
</protein>
<dbReference type="InterPro" id="IPR004029">
    <property type="entry name" value="UreE_N"/>
</dbReference>
<dbReference type="GO" id="GO:0006457">
    <property type="term" value="P:protein folding"/>
    <property type="evidence" value="ECO:0007669"/>
    <property type="project" value="InterPro"/>
</dbReference>
<dbReference type="SMART" id="SM00988">
    <property type="entry name" value="UreE_N"/>
    <property type="match status" value="1"/>
</dbReference>
<dbReference type="Pfam" id="PF02814">
    <property type="entry name" value="UreE_N"/>
    <property type="match status" value="1"/>
</dbReference>
<keyword evidence="4 5" id="KW-0143">Chaperone</keyword>
<dbReference type="Gene3D" id="3.30.70.790">
    <property type="entry name" value="UreE, C-terminal domain"/>
    <property type="match status" value="1"/>
</dbReference>
<proteinExistence type="inferred from homology"/>
<dbReference type="SUPFAM" id="SSF69287">
    <property type="entry name" value="Urease metallochaperone UreE, N-terminal domain"/>
    <property type="match status" value="1"/>
</dbReference>
<dbReference type="GO" id="GO:0065003">
    <property type="term" value="P:protein-containing complex assembly"/>
    <property type="evidence" value="ECO:0007669"/>
    <property type="project" value="InterPro"/>
</dbReference>
<evidence type="ECO:0000256" key="2">
    <source>
        <dbReference type="ARBA" id="ARBA00022490"/>
    </source>
</evidence>
<comment type="subcellular location">
    <subcellularLocation>
        <location evidence="1 5">Cytoplasm</location>
    </subcellularLocation>
</comment>
<keyword evidence="8" id="KW-1185">Reference proteome</keyword>
<dbReference type="InterPro" id="IPR007864">
    <property type="entry name" value="UreE_C_dom"/>
</dbReference>
<evidence type="ECO:0000256" key="1">
    <source>
        <dbReference type="ARBA" id="ARBA00004496"/>
    </source>
</evidence>
<reference evidence="8" key="1">
    <citation type="journal article" date="2013" name="Proc. Natl. Acad. Sci. U.S.A.">
        <title>Improving the coverage of the cyanobacterial phylum using diversity-driven genome sequencing.</title>
        <authorList>
            <person name="Shih P.M."/>
            <person name="Wu D."/>
            <person name="Latifi A."/>
            <person name="Axen S.D."/>
            <person name="Fewer D.P."/>
            <person name="Talla E."/>
            <person name="Calteau A."/>
            <person name="Cai F."/>
            <person name="Tandeau de Marsac N."/>
            <person name="Rippka R."/>
            <person name="Herdman M."/>
            <person name="Sivonen K."/>
            <person name="Coursin T."/>
            <person name="Laurent T."/>
            <person name="Goodwin L."/>
            <person name="Nolan M."/>
            <person name="Davenport K.W."/>
            <person name="Han C.S."/>
            <person name="Rubin E.M."/>
            <person name="Eisen J.A."/>
            <person name="Woyke T."/>
            <person name="Gugger M."/>
            <person name="Kerfeld C.A."/>
        </authorList>
    </citation>
    <scope>NUCLEOTIDE SEQUENCE [LARGE SCALE GENOMIC DNA]</scope>
    <source>
        <strain evidence="8">ATCC 29140 / PCC 7202</strain>
    </source>
</reference>
<dbReference type="PATRIC" id="fig|292563.3.peg.101"/>
<evidence type="ECO:0000313" key="8">
    <source>
        <dbReference type="Proteomes" id="UP000010483"/>
    </source>
</evidence>
<dbReference type="PIRSF" id="PIRSF036402">
    <property type="entry name" value="Ureas_acces_UreE"/>
    <property type="match status" value="1"/>
</dbReference>
<dbReference type="GO" id="GO:0005737">
    <property type="term" value="C:cytoplasm"/>
    <property type="evidence" value="ECO:0007669"/>
    <property type="project" value="UniProtKB-SubCell"/>
</dbReference>
<comment type="similarity">
    <text evidence="5">Belongs to the UreE family.</text>
</comment>
<sequence length="145" mass="16478">MIVLDRYVDKNIPQDIDFDILLTAEERQKTRQKFIIDGQEIKLNLKRGTILVDGDLLTDENGTVVVKVRAKSEPVMTIISHHSLDLIRASYHLGNRHVSLEIGDNYLRFSSDHVLASMVINLGLQVIEEIAPFCPEIGAYHHSHH</sequence>
<organism evidence="7 8">
    <name type="scientific">Cyanobacterium stanieri (strain ATCC 29140 / PCC 7202)</name>
    <dbReference type="NCBI Taxonomy" id="292563"/>
    <lineage>
        <taxon>Bacteria</taxon>
        <taxon>Bacillati</taxon>
        <taxon>Cyanobacteriota</taxon>
        <taxon>Cyanophyceae</taxon>
        <taxon>Oscillatoriophycideae</taxon>
        <taxon>Chroococcales</taxon>
        <taxon>Geminocystaceae</taxon>
        <taxon>Cyanobacterium</taxon>
    </lineage>
</organism>
<evidence type="ECO:0000256" key="5">
    <source>
        <dbReference type="HAMAP-Rule" id="MF_00822"/>
    </source>
</evidence>
<keyword evidence="2 5" id="KW-0963">Cytoplasm</keyword>
<dbReference type="eggNOG" id="COG2371">
    <property type="taxonomic scope" value="Bacteria"/>
</dbReference>
<dbReference type="AlphaFoldDB" id="K9YJ02"/>
<dbReference type="Gene3D" id="2.60.260.20">
    <property type="entry name" value="Urease metallochaperone UreE, N-terminal domain"/>
    <property type="match status" value="1"/>
</dbReference>
<dbReference type="NCBIfam" id="NF009751">
    <property type="entry name" value="PRK13261.1-1"/>
    <property type="match status" value="1"/>
</dbReference>
<accession>K9YJ02</accession>
<comment type="function">
    <text evidence="5">Involved in urease metallocenter assembly. Binds nickel. Probably functions as a nickel donor during metallocenter assembly.</text>
</comment>
<evidence type="ECO:0000259" key="6">
    <source>
        <dbReference type="SMART" id="SM00988"/>
    </source>
</evidence>